<comment type="subcellular location">
    <subcellularLocation>
        <location evidence="1">Membrane</location>
    </subcellularLocation>
</comment>
<dbReference type="EMBL" id="BAABJM010000002">
    <property type="protein sequence ID" value="GAA5056025.1"/>
    <property type="molecule type" value="Genomic_DNA"/>
</dbReference>
<feature type="transmembrane region" description="Helical" evidence="3">
    <location>
        <begin position="26"/>
        <end position="46"/>
    </location>
</feature>
<evidence type="ECO:0000256" key="1">
    <source>
        <dbReference type="ARBA" id="ARBA00004370"/>
    </source>
</evidence>
<accession>A0ABP9KCP6</accession>
<name>A0ABP9KCP6_9NOCA</name>
<dbReference type="PANTHER" id="PTHR37042">
    <property type="entry name" value="OUTER MEMBRANE PROTEIN RV1973"/>
    <property type="match status" value="1"/>
</dbReference>
<evidence type="ECO:0008006" key="6">
    <source>
        <dbReference type="Google" id="ProtNLM"/>
    </source>
</evidence>
<dbReference type="RefSeq" id="WP_345496243.1">
    <property type="nucleotide sequence ID" value="NZ_BAABJM010000002.1"/>
</dbReference>
<evidence type="ECO:0000313" key="4">
    <source>
        <dbReference type="EMBL" id="GAA5056025.1"/>
    </source>
</evidence>
<reference evidence="5" key="1">
    <citation type="journal article" date="2019" name="Int. J. Syst. Evol. Microbiol.">
        <title>The Global Catalogue of Microorganisms (GCM) 10K type strain sequencing project: providing services to taxonomists for standard genome sequencing and annotation.</title>
        <authorList>
            <consortium name="The Broad Institute Genomics Platform"/>
            <consortium name="The Broad Institute Genome Sequencing Center for Infectious Disease"/>
            <person name="Wu L."/>
            <person name="Ma J."/>
        </authorList>
    </citation>
    <scope>NUCLEOTIDE SEQUENCE [LARGE SCALE GENOMIC DNA]</scope>
    <source>
        <strain evidence="5">JCM 18298</strain>
    </source>
</reference>
<keyword evidence="5" id="KW-1185">Reference proteome</keyword>
<gene>
    <name evidence="4" type="ORF">GCM10023318_32900</name>
</gene>
<evidence type="ECO:0000256" key="3">
    <source>
        <dbReference type="SAM" id="Phobius"/>
    </source>
</evidence>
<organism evidence="4 5">
    <name type="scientific">Nocardia callitridis</name>
    <dbReference type="NCBI Taxonomy" id="648753"/>
    <lineage>
        <taxon>Bacteria</taxon>
        <taxon>Bacillati</taxon>
        <taxon>Actinomycetota</taxon>
        <taxon>Actinomycetes</taxon>
        <taxon>Mycobacteriales</taxon>
        <taxon>Nocardiaceae</taxon>
        <taxon>Nocardia</taxon>
    </lineage>
</organism>
<dbReference type="Proteomes" id="UP001500603">
    <property type="component" value="Unassembled WGS sequence"/>
</dbReference>
<comment type="caution">
    <text evidence="4">The sequence shown here is derived from an EMBL/GenBank/DDBJ whole genome shotgun (WGS) entry which is preliminary data.</text>
</comment>
<evidence type="ECO:0000313" key="5">
    <source>
        <dbReference type="Proteomes" id="UP001500603"/>
    </source>
</evidence>
<protein>
    <recommendedName>
        <fullName evidence="6">Twin-arginine translocation pathway signal</fullName>
    </recommendedName>
</protein>
<keyword evidence="3" id="KW-0812">Transmembrane</keyword>
<evidence type="ECO:0000256" key="2">
    <source>
        <dbReference type="ARBA" id="ARBA00023136"/>
    </source>
</evidence>
<sequence length="178" mass="18863">MSAGDDAVPDARPATDLTQPGNRWRLLAVGVVVLALIATTATLAVFRHTDTQTAHAYADAASAARDATAAILSYRPDTVADDLAEARTHLTGEFATYFDRLGTEVVLPAARQRHMSTTATVSATSVVSATDDHAVALVFANQSTTADDLPQPKTLSSSLRVELRKVDGTWLVSKFDPV</sequence>
<proteinExistence type="predicted"/>
<dbReference type="PANTHER" id="PTHR37042:SF4">
    <property type="entry name" value="OUTER MEMBRANE PROTEIN RV1973"/>
    <property type="match status" value="1"/>
</dbReference>
<keyword evidence="2 3" id="KW-0472">Membrane</keyword>
<keyword evidence="3" id="KW-1133">Transmembrane helix</keyword>